<name>A0ACB9FBQ3_CICIN</name>
<gene>
    <name evidence="1" type="ORF">L2E82_18913</name>
</gene>
<organism evidence="1 2">
    <name type="scientific">Cichorium intybus</name>
    <name type="common">Chicory</name>
    <dbReference type="NCBI Taxonomy" id="13427"/>
    <lineage>
        <taxon>Eukaryota</taxon>
        <taxon>Viridiplantae</taxon>
        <taxon>Streptophyta</taxon>
        <taxon>Embryophyta</taxon>
        <taxon>Tracheophyta</taxon>
        <taxon>Spermatophyta</taxon>
        <taxon>Magnoliopsida</taxon>
        <taxon>eudicotyledons</taxon>
        <taxon>Gunneridae</taxon>
        <taxon>Pentapetalae</taxon>
        <taxon>asterids</taxon>
        <taxon>campanulids</taxon>
        <taxon>Asterales</taxon>
        <taxon>Asteraceae</taxon>
        <taxon>Cichorioideae</taxon>
        <taxon>Cichorieae</taxon>
        <taxon>Cichoriinae</taxon>
        <taxon>Cichorium</taxon>
    </lineage>
</organism>
<sequence length="177" mass="20055">MRSNSRVRKFQKISDSKALVVAQEVGHLLAAINDLDGFSRYTPLCESNRDLQPIFFMDSLIQYPFLDDEQVGKKVFTVDGIKDEDKSYSNKEEDWINDMESPPTFPLNLNHDFPPLSTSAVCLPTCHRWPMVVPPPRISHATLMGLCFMITLSKPTPTLITSLFKLGHRGPRIMSIC</sequence>
<proteinExistence type="predicted"/>
<accession>A0ACB9FBQ3</accession>
<comment type="caution">
    <text evidence="1">The sequence shown here is derived from an EMBL/GenBank/DDBJ whole genome shotgun (WGS) entry which is preliminary data.</text>
</comment>
<keyword evidence="2" id="KW-1185">Reference proteome</keyword>
<dbReference type="EMBL" id="CM042011">
    <property type="protein sequence ID" value="KAI3768328.1"/>
    <property type="molecule type" value="Genomic_DNA"/>
</dbReference>
<evidence type="ECO:0000313" key="1">
    <source>
        <dbReference type="EMBL" id="KAI3768328.1"/>
    </source>
</evidence>
<reference evidence="1 2" key="2">
    <citation type="journal article" date="2022" name="Mol. Ecol. Resour.">
        <title>The genomes of chicory, endive, great burdock and yacon provide insights into Asteraceae paleo-polyploidization history and plant inulin production.</title>
        <authorList>
            <person name="Fan W."/>
            <person name="Wang S."/>
            <person name="Wang H."/>
            <person name="Wang A."/>
            <person name="Jiang F."/>
            <person name="Liu H."/>
            <person name="Zhao H."/>
            <person name="Xu D."/>
            <person name="Zhang Y."/>
        </authorList>
    </citation>
    <scope>NUCLEOTIDE SEQUENCE [LARGE SCALE GENOMIC DNA]</scope>
    <source>
        <strain evidence="2">cv. Punajuju</strain>
        <tissue evidence="1">Leaves</tissue>
    </source>
</reference>
<dbReference type="Proteomes" id="UP001055811">
    <property type="component" value="Linkage Group LG03"/>
</dbReference>
<protein>
    <submittedName>
        <fullName evidence="1">Uncharacterized protein</fullName>
    </submittedName>
</protein>
<reference evidence="2" key="1">
    <citation type="journal article" date="2022" name="Mol. Ecol. Resour.">
        <title>The genomes of chicory, endive, great burdock and yacon provide insights into Asteraceae palaeo-polyploidization history and plant inulin production.</title>
        <authorList>
            <person name="Fan W."/>
            <person name="Wang S."/>
            <person name="Wang H."/>
            <person name="Wang A."/>
            <person name="Jiang F."/>
            <person name="Liu H."/>
            <person name="Zhao H."/>
            <person name="Xu D."/>
            <person name="Zhang Y."/>
        </authorList>
    </citation>
    <scope>NUCLEOTIDE SEQUENCE [LARGE SCALE GENOMIC DNA]</scope>
    <source>
        <strain evidence="2">cv. Punajuju</strain>
    </source>
</reference>
<evidence type="ECO:0000313" key="2">
    <source>
        <dbReference type="Proteomes" id="UP001055811"/>
    </source>
</evidence>